<feature type="compositionally biased region" description="Low complexity" evidence="1">
    <location>
        <begin position="425"/>
        <end position="436"/>
    </location>
</feature>
<dbReference type="RefSeq" id="XP_001836554.2">
    <property type="nucleotide sequence ID" value="XM_001836502.2"/>
</dbReference>
<dbReference type="GeneID" id="6013100"/>
<reference evidence="2 3" key="1">
    <citation type="journal article" date="2010" name="Proc. Natl. Acad. Sci. U.S.A.">
        <title>Insights into evolution of multicellular fungi from the assembled chromosomes of the mushroom Coprinopsis cinerea (Coprinus cinereus).</title>
        <authorList>
            <person name="Stajich J.E."/>
            <person name="Wilke S.K."/>
            <person name="Ahren D."/>
            <person name="Au C.H."/>
            <person name="Birren B.W."/>
            <person name="Borodovsky M."/>
            <person name="Burns C."/>
            <person name="Canback B."/>
            <person name="Casselton L.A."/>
            <person name="Cheng C.K."/>
            <person name="Deng J."/>
            <person name="Dietrich F.S."/>
            <person name="Fargo D.C."/>
            <person name="Farman M.L."/>
            <person name="Gathman A.C."/>
            <person name="Goldberg J."/>
            <person name="Guigo R."/>
            <person name="Hoegger P.J."/>
            <person name="Hooker J.B."/>
            <person name="Huggins A."/>
            <person name="James T.Y."/>
            <person name="Kamada T."/>
            <person name="Kilaru S."/>
            <person name="Kodira C."/>
            <person name="Kues U."/>
            <person name="Kupfer D."/>
            <person name="Kwan H.S."/>
            <person name="Lomsadze A."/>
            <person name="Li W."/>
            <person name="Lilly W.W."/>
            <person name="Ma L.J."/>
            <person name="Mackey A.J."/>
            <person name="Manning G."/>
            <person name="Martin F."/>
            <person name="Muraguchi H."/>
            <person name="Natvig D.O."/>
            <person name="Palmerini H."/>
            <person name="Ramesh M.A."/>
            <person name="Rehmeyer C.J."/>
            <person name="Roe B.A."/>
            <person name="Shenoy N."/>
            <person name="Stanke M."/>
            <person name="Ter-Hovhannisyan V."/>
            <person name="Tunlid A."/>
            <person name="Velagapudi R."/>
            <person name="Vision T.J."/>
            <person name="Zeng Q."/>
            <person name="Zolan M.E."/>
            <person name="Pukkila P.J."/>
        </authorList>
    </citation>
    <scope>NUCLEOTIDE SEQUENCE [LARGE SCALE GENOMIC DNA]</scope>
    <source>
        <strain evidence="3">Okayama-7 / 130 / ATCC MYA-4618 / FGSC 9003</strain>
    </source>
</reference>
<name>A8NUX3_COPC7</name>
<organism evidence="2 3">
    <name type="scientific">Coprinopsis cinerea (strain Okayama-7 / 130 / ATCC MYA-4618 / FGSC 9003)</name>
    <name type="common">Inky cap fungus</name>
    <name type="synonym">Hormographiella aspergillata</name>
    <dbReference type="NCBI Taxonomy" id="240176"/>
    <lineage>
        <taxon>Eukaryota</taxon>
        <taxon>Fungi</taxon>
        <taxon>Dikarya</taxon>
        <taxon>Basidiomycota</taxon>
        <taxon>Agaricomycotina</taxon>
        <taxon>Agaricomycetes</taxon>
        <taxon>Agaricomycetidae</taxon>
        <taxon>Agaricales</taxon>
        <taxon>Agaricineae</taxon>
        <taxon>Psathyrellaceae</taxon>
        <taxon>Coprinopsis</taxon>
    </lineage>
</organism>
<evidence type="ECO:0000256" key="1">
    <source>
        <dbReference type="SAM" id="MobiDB-lite"/>
    </source>
</evidence>
<feature type="compositionally biased region" description="Polar residues" evidence="1">
    <location>
        <begin position="395"/>
        <end position="407"/>
    </location>
</feature>
<feature type="region of interest" description="Disordered" evidence="1">
    <location>
        <begin position="148"/>
        <end position="189"/>
    </location>
</feature>
<proteinExistence type="predicted"/>
<dbReference type="InParanoid" id="A8NUX3"/>
<feature type="region of interest" description="Disordered" evidence="1">
    <location>
        <begin position="387"/>
        <end position="483"/>
    </location>
</feature>
<dbReference type="AlphaFoldDB" id="A8NUX3"/>
<dbReference type="VEuPathDB" id="FungiDB:CC1G_10048"/>
<feature type="compositionally biased region" description="Polar residues" evidence="1">
    <location>
        <begin position="45"/>
        <end position="55"/>
    </location>
</feature>
<keyword evidence="3" id="KW-1185">Reference proteome</keyword>
<dbReference type="STRING" id="240176.A8NUX3"/>
<feature type="region of interest" description="Disordered" evidence="1">
    <location>
        <begin position="39"/>
        <end position="110"/>
    </location>
</feature>
<dbReference type="EMBL" id="AACS02000004">
    <property type="protein sequence ID" value="EAU85262.2"/>
    <property type="molecule type" value="Genomic_DNA"/>
</dbReference>
<feature type="compositionally biased region" description="Polar residues" evidence="1">
    <location>
        <begin position="437"/>
        <end position="452"/>
    </location>
</feature>
<accession>A8NUX3</accession>
<dbReference type="HOGENOM" id="CLU_016306_0_0_1"/>
<sequence length="542" mass="59113">MAAVVNRVVSTLSDAGSHHQQRTPQTSSIEVIDVDLLDDDVGQRPTGSRAPSQRHSQPRDTISLLDDDSDDEVQVIQVRRPTRPIERERLFSPPPPQMQRIGSNPPPVPRVPRRYASQTSFVGRSRTARATAPSVPPVVPVDREFPFERLAPTRPPSPPVAGPSNASRDIQAPRAAPRSNHVPSLGLGGGLIAHNRARLMAERRNRPFNPLRRIYPPPSYGDFLDFDFGDDWGRLADLPGPGQRLEDRYRSPLREPEHYLPGYTHPCKAEAGFTYSFAPSSPTESSPPGFPTSSSSNPIVIKDDDEEEANAETAGESTKPVTTLVCARCLDLLVLNSGLFPSQATERRIWGLRCGHLIDGKCLHEIGQPPMVLDLKGKGKAKAEPATLIPYGEEPNTSSSSLLQDETNIPREPSPEGNTIRSRLRSQTQLSSSSSTPANSHRSHNPTPSHDPSTAVPPSPSGSRKRKRGAAKSAAGKKNKVEEEFEWRCPVPNCGHLHVSVKINGVWGPEKERQIPMKRGAASIAVLSELEKGPRGAIPVFA</sequence>
<comment type="caution">
    <text evidence="2">The sequence shown here is derived from an EMBL/GenBank/DDBJ whole genome shotgun (WGS) entry which is preliminary data.</text>
</comment>
<dbReference type="OrthoDB" id="2507647at2759"/>
<dbReference type="KEGG" id="cci:CC1G_10048"/>
<dbReference type="Proteomes" id="UP000001861">
    <property type="component" value="Unassembled WGS sequence"/>
</dbReference>
<evidence type="ECO:0000313" key="3">
    <source>
        <dbReference type="Proteomes" id="UP000001861"/>
    </source>
</evidence>
<feature type="compositionally biased region" description="Basic residues" evidence="1">
    <location>
        <begin position="463"/>
        <end position="478"/>
    </location>
</feature>
<gene>
    <name evidence="2" type="ORF">CC1G_10048</name>
</gene>
<dbReference type="OMA" id="HHQPAMG"/>
<protein>
    <submittedName>
        <fullName evidence="2">Uncharacterized protein</fullName>
    </submittedName>
</protein>
<feature type="compositionally biased region" description="Low complexity" evidence="1">
    <location>
        <begin position="278"/>
        <end position="298"/>
    </location>
</feature>
<evidence type="ECO:0000313" key="2">
    <source>
        <dbReference type="EMBL" id="EAU85262.2"/>
    </source>
</evidence>
<feature type="region of interest" description="Disordered" evidence="1">
    <location>
        <begin position="278"/>
        <end position="300"/>
    </location>
</feature>
<dbReference type="eggNOG" id="ENOG502R9SB">
    <property type="taxonomic scope" value="Eukaryota"/>
</dbReference>